<feature type="active site" description="Proton donor/acceptor" evidence="6">
    <location>
        <position position="144"/>
    </location>
</feature>
<dbReference type="GO" id="GO:0003906">
    <property type="term" value="F:DNA-(apurinic or apyrimidinic site) endonuclease activity"/>
    <property type="evidence" value="ECO:0007669"/>
    <property type="project" value="TreeGrafter"/>
</dbReference>
<feature type="site" description="Important for catalytic activity" evidence="8">
    <location>
        <position position="216"/>
    </location>
</feature>
<dbReference type="GO" id="GO:0008311">
    <property type="term" value="F:double-stranded DNA 3'-5' DNA exonuclease activity"/>
    <property type="evidence" value="ECO:0007669"/>
    <property type="project" value="UniProtKB-EC"/>
</dbReference>
<proteinExistence type="inferred from homology"/>
<dbReference type="AlphaFoldDB" id="A0A2N5N049"/>
<accession>A0A2N5N049</accession>
<dbReference type="PROSITE" id="PS00728">
    <property type="entry name" value="AP_NUCLEASE_F1_3"/>
    <property type="match status" value="1"/>
</dbReference>
<feature type="binding site" evidence="7">
    <location>
        <position position="146"/>
    </location>
    <ligand>
        <name>Mg(2+)</name>
        <dbReference type="ChEBI" id="CHEBI:18420"/>
        <label>1</label>
    </ligand>
</feature>
<feature type="site" description="Transition state stabilizer" evidence="8">
    <location>
        <position position="146"/>
    </location>
</feature>
<evidence type="ECO:0000256" key="2">
    <source>
        <dbReference type="ARBA" id="ARBA00007092"/>
    </source>
</evidence>
<evidence type="ECO:0000256" key="5">
    <source>
        <dbReference type="ARBA" id="ARBA00022842"/>
    </source>
</evidence>
<feature type="binding site" evidence="7">
    <location>
        <position position="241"/>
    </location>
    <ligand>
        <name>Mg(2+)</name>
        <dbReference type="ChEBI" id="CHEBI:18420"/>
        <label>1</label>
    </ligand>
</feature>
<evidence type="ECO:0000256" key="4">
    <source>
        <dbReference type="ARBA" id="ARBA00022801"/>
    </source>
</evidence>
<dbReference type="NCBIfam" id="TIGR00633">
    <property type="entry name" value="xth"/>
    <property type="match status" value="1"/>
</dbReference>
<evidence type="ECO:0000259" key="9">
    <source>
        <dbReference type="Pfam" id="PF03372"/>
    </source>
</evidence>
<evidence type="ECO:0000256" key="1">
    <source>
        <dbReference type="ARBA" id="ARBA00001936"/>
    </source>
</evidence>
<feature type="active site" evidence="6">
    <location>
        <position position="105"/>
    </location>
</feature>
<dbReference type="PROSITE" id="PS00727">
    <property type="entry name" value="AP_NUCLEASE_F1_2"/>
    <property type="match status" value="1"/>
</dbReference>
<reference evidence="10 11" key="1">
    <citation type="submission" date="2017-05" db="EMBL/GenBank/DDBJ databases">
        <title>Functional genome analysis of Paenibacillus pasadenensis strain R16: insights on endophytic life style and antifungal activity.</title>
        <authorList>
            <person name="Passera A."/>
            <person name="Marcolungo L."/>
            <person name="Casati P."/>
            <person name="Brasca M."/>
            <person name="Quaglino F."/>
            <person name="Delledonne M."/>
        </authorList>
    </citation>
    <scope>NUCLEOTIDE SEQUENCE [LARGE SCALE GENOMIC DNA]</scope>
    <source>
        <strain evidence="10 11">R16</strain>
    </source>
</reference>
<feature type="binding site" evidence="7">
    <location>
        <position position="35"/>
    </location>
    <ligand>
        <name>Mg(2+)</name>
        <dbReference type="ChEBI" id="CHEBI:18420"/>
        <label>1</label>
    </ligand>
</feature>
<dbReference type="EC" id="3.1.11.2" evidence="10"/>
<dbReference type="OrthoDB" id="9803914at2"/>
<dbReference type="PANTHER" id="PTHR22748">
    <property type="entry name" value="AP ENDONUCLEASE"/>
    <property type="match status" value="1"/>
</dbReference>
<dbReference type="InterPro" id="IPR020847">
    <property type="entry name" value="AP_endonuclease_F1_BS"/>
</dbReference>
<dbReference type="CDD" id="cd09087">
    <property type="entry name" value="Ape1-like_AP-endo"/>
    <property type="match status" value="1"/>
</dbReference>
<dbReference type="InterPro" id="IPR036691">
    <property type="entry name" value="Endo/exonu/phosph_ase_sf"/>
</dbReference>
<protein>
    <submittedName>
        <fullName evidence="10">Exodeoxyribonuclease III</fullName>
        <ecNumber evidence="10">3.1.11.2</ecNumber>
    </submittedName>
</protein>
<feature type="domain" description="Endonuclease/exonuclease/phosphatase" evidence="9">
    <location>
        <begin position="4"/>
        <end position="242"/>
    </location>
</feature>
<feature type="active site" description="Proton acceptor" evidence="6">
    <location>
        <position position="242"/>
    </location>
</feature>
<dbReference type="InterPro" id="IPR004808">
    <property type="entry name" value="AP_endonuc_1"/>
</dbReference>
<evidence type="ECO:0000256" key="7">
    <source>
        <dbReference type="PIRSR" id="PIRSR604808-2"/>
    </source>
</evidence>
<keyword evidence="7" id="KW-0464">Manganese</keyword>
<comment type="cofactor">
    <cofactor evidence="1">
        <name>Mn(2+)</name>
        <dbReference type="ChEBI" id="CHEBI:29035"/>
    </cofactor>
</comment>
<organism evidence="10 11">
    <name type="scientific">Paenibacillus pasadenensis</name>
    <dbReference type="NCBI Taxonomy" id="217090"/>
    <lineage>
        <taxon>Bacteria</taxon>
        <taxon>Bacillati</taxon>
        <taxon>Bacillota</taxon>
        <taxon>Bacilli</taxon>
        <taxon>Bacillales</taxon>
        <taxon>Paenibacillaceae</taxon>
        <taxon>Paenibacillus</taxon>
    </lineage>
</organism>
<dbReference type="Proteomes" id="UP000234789">
    <property type="component" value="Unassembled WGS sequence"/>
</dbReference>
<feature type="binding site" evidence="7">
    <location>
        <position position="144"/>
    </location>
    <ligand>
        <name>Mg(2+)</name>
        <dbReference type="ChEBI" id="CHEBI:18420"/>
        <label>1</label>
    </ligand>
</feature>
<name>A0A2N5N049_9BACL</name>
<dbReference type="GO" id="GO:0006284">
    <property type="term" value="P:base-excision repair"/>
    <property type="evidence" value="ECO:0007669"/>
    <property type="project" value="TreeGrafter"/>
</dbReference>
<dbReference type="EMBL" id="NFEZ01000004">
    <property type="protein sequence ID" value="PLT43711.1"/>
    <property type="molecule type" value="Genomic_DNA"/>
</dbReference>
<keyword evidence="3 7" id="KW-0479">Metal-binding</keyword>
<sequence length="256" mass="29321">MKLVSWNVNGLRACVKKGFADYFEAMDADVFCVQETKLQEGQIELEHGEGYHLFWNYAARKGYSGTAVWTRKLPLSVRYGLEDDFEEEGRILTLEFDGWYLVNVYTPNSRRDLSRLPYRLEWEARMLAYLKGLDAVKPVILCGDLNVAHQDIDLKNAKPNRGNSGFTDEERGCTSALLESGFTDTFRHLHPDRTDAYTWWSFMPKVRERNIGWRIDYFLVSDRLRPLLAAAEIDSAVLGSDHCPVVLELTEEPAAG</sequence>
<evidence type="ECO:0000313" key="11">
    <source>
        <dbReference type="Proteomes" id="UP000234789"/>
    </source>
</evidence>
<comment type="cofactor">
    <cofactor evidence="7">
        <name>Mg(2+)</name>
        <dbReference type="ChEBI" id="CHEBI:18420"/>
    </cofactor>
    <cofactor evidence="7">
        <name>Mn(2+)</name>
        <dbReference type="ChEBI" id="CHEBI:29035"/>
    </cofactor>
    <text evidence="7">Probably binds two magnesium or manganese ions per subunit.</text>
</comment>
<comment type="caution">
    <text evidence="10">The sequence shown here is derived from an EMBL/GenBank/DDBJ whole genome shotgun (WGS) entry which is preliminary data.</text>
</comment>
<feature type="binding site" evidence="7">
    <location>
        <position position="242"/>
    </location>
    <ligand>
        <name>Mg(2+)</name>
        <dbReference type="ChEBI" id="CHEBI:18420"/>
        <label>1</label>
    </ligand>
</feature>
<evidence type="ECO:0000313" key="10">
    <source>
        <dbReference type="EMBL" id="PLT43711.1"/>
    </source>
</evidence>
<dbReference type="NCBIfam" id="TIGR00195">
    <property type="entry name" value="exoDNase_III"/>
    <property type="match status" value="1"/>
</dbReference>
<dbReference type="Pfam" id="PF03372">
    <property type="entry name" value="Exo_endo_phos"/>
    <property type="match status" value="1"/>
</dbReference>
<dbReference type="PANTHER" id="PTHR22748:SF6">
    <property type="entry name" value="DNA-(APURINIC OR APYRIMIDINIC SITE) ENDONUCLEASE"/>
    <property type="match status" value="1"/>
</dbReference>
<comment type="similarity">
    <text evidence="2">Belongs to the DNA repair enzymes AP/ExoA family.</text>
</comment>
<dbReference type="Gene3D" id="3.60.10.10">
    <property type="entry name" value="Endonuclease/exonuclease/phosphatase"/>
    <property type="match status" value="1"/>
</dbReference>
<evidence type="ECO:0000256" key="8">
    <source>
        <dbReference type="PIRSR" id="PIRSR604808-3"/>
    </source>
</evidence>
<dbReference type="RefSeq" id="WP_028600659.1">
    <property type="nucleotide sequence ID" value="NZ_BIMM01000159.1"/>
</dbReference>
<evidence type="ECO:0000256" key="6">
    <source>
        <dbReference type="PIRSR" id="PIRSR604808-1"/>
    </source>
</evidence>
<dbReference type="GO" id="GO:0003677">
    <property type="term" value="F:DNA binding"/>
    <property type="evidence" value="ECO:0007669"/>
    <property type="project" value="InterPro"/>
</dbReference>
<dbReference type="PROSITE" id="PS00726">
    <property type="entry name" value="AP_NUCLEASE_F1_1"/>
    <property type="match status" value="1"/>
</dbReference>
<dbReference type="InterPro" id="IPR020848">
    <property type="entry name" value="AP_endonuclease_F1_CS"/>
</dbReference>
<dbReference type="GO" id="GO:0046872">
    <property type="term" value="F:metal ion binding"/>
    <property type="evidence" value="ECO:0007669"/>
    <property type="project" value="UniProtKB-KW"/>
</dbReference>
<dbReference type="GO" id="GO:0008081">
    <property type="term" value="F:phosphoric diester hydrolase activity"/>
    <property type="evidence" value="ECO:0007669"/>
    <property type="project" value="TreeGrafter"/>
</dbReference>
<dbReference type="SUPFAM" id="SSF56219">
    <property type="entry name" value="DNase I-like"/>
    <property type="match status" value="1"/>
</dbReference>
<feature type="site" description="Interaction with DNA substrate" evidence="8">
    <location>
        <position position="242"/>
    </location>
</feature>
<keyword evidence="4 10" id="KW-0378">Hydrolase</keyword>
<dbReference type="InterPro" id="IPR005135">
    <property type="entry name" value="Endo/exonuclease/phosphatase"/>
</dbReference>
<dbReference type="PROSITE" id="PS51435">
    <property type="entry name" value="AP_NUCLEASE_F1_4"/>
    <property type="match status" value="1"/>
</dbReference>
<keyword evidence="5 7" id="KW-0460">Magnesium</keyword>
<feature type="binding site" evidence="7">
    <location>
        <position position="7"/>
    </location>
    <ligand>
        <name>Mg(2+)</name>
        <dbReference type="ChEBI" id="CHEBI:18420"/>
        <label>1</label>
    </ligand>
</feature>
<keyword evidence="11" id="KW-1185">Reference proteome</keyword>
<gene>
    <name evidence="10" type="ORF">B8V81_2142</name>
</gene>
<evidence type="ECO:0000256" key="3">
    <source>
        <dbReference type="ARBA" id="ARBA00022723"/>
    </source>
</evidence>